<comment type="catalytic activity">
    <reaction evidence="9">
        <text>RNA(n) + a ribonucleoside 5'-triphosphate = RNA(n+1) + diphosphate</text>
        <dbReference type="Rhea" id="RHEA:21248"/>
        <dbReference type="Rhea" id="RHEA-COMP:14527"/>
        <dbReference type="Rhea" id="RHEA-COMP:17342"/>
        <dbReference type="ChEBI" id="CHEBI:33019"/>
        <dbReference type="ChEBI" id="CHEBI:61557"/>
        <dbReference type="ChEBI" id="CHEBI:140395"/>
        <dbReference type="EC" id="2.7.7.6"/>
    </reaction>
</comment>
<keyword evidence="5" id="KW-0548">Nucleotidyltransferase</keyword>
<comment type="caution">
    <text evidence="12">The sequence shown here is derived from an EMBL/GenBank/DDBJ whole genome shotgun (WGS) entry which is preliminary data.</text>
</comment>
<gene>
    <name evidence="12" type="ORF">GIB67_018553</name>
</gene>
<dbReference type="SUPFAM" id="SSF56112">
    <property type="entry name" value="Protein kinase-like (PK-like)"/>
    <property type="match status" value="1"/>
</dbReference>
<dbReference type="InterPro" id="IPR046950">
    <property type="entry name" value="DNA-dir_Rpol_C_phage-type"/>
</dbReference>
<comment type="similarity">
    <text evidence="1">Belongs to the phage and mitochondrial RNA polymerase family.</text>
</comment>
<dbReference type="GO" id="GO:0006520">
    <property type="term" value="P:amino acid metabolic process"/>
    <property type="evidence" value="ECO:0007669"/>
    <property type="project" value="InterPro"/>
</dbReference>
<evidence type="ECO:0000259" key="11">
    <source>
        <dbReference type="PROSITE" id="PS50011"/>
    </source>
</evidence>
<dbReference type="Proteomes" id="UP000541444">
    <property type="component" value="Unassembled WGS sequence"/>
</dbReference>
<dbReference type="Pfam" id="PF00940">
    <property type="entry name" value="RNA_pol"/>
    <property type="match status" value="1"/>
</dbReference>
<evidence type="ECO:0000256" key="7">
    <source>
        <dbReference type="ARBA" id="ARBA00023163"/>
    </source>
</evidence>
<dbReference type="GO" id="GO:0000428">
    <property type="term" value="C:DNA-directed RNA polymerase complex"/>
    <property type="evidence" value="ECO:0007669"/>
    <property type="project" value="UniProtKB-KW"/>
</dbReference>
<keyword evidence="13" id="KW-1185">Reference proteome</keyword>
<proteinExistence type="inferred from homology"/>
<dbReference type="OrthoDB" id="1722225at2759"/>
<protein>
    <recommendedName>
        <fullName evidence="11">Protein kinase domain-containing protein</fullName>
    </recommendedName>
</protein>
<keyword evidence="2" id="KW-0240">DNA-directed RNA polymerase</keyword>
<dbReference type="PANTHER" id="PTHR13902">
    <property type="entry name" value="SERINE/THREONINE-PROTEIN KINASE WNK WITH NO LYSINE -RELATED"/>
    <property type="match status" value="1"/>
</dbReference>
<dbReference type="GO" id="GO:0003899">
    <property type="term" value="F:DNA-directed RNA polymerase activity"/>
    <property type="evidence" value="ECO:0007669"/>
    <property type="project" value="UniProtKB-EC"/>
</dbReference>
<dbReference type="GO" id="GO:0016491">
    <property type="term" value="F:oxidoreductase activity"/>
    <property type="evidence" value="ECO:0007669"/>
    <property type="project" value="InterPro"/>
</dbReference>
<keyword evidence="6" id="KW-0418">Kinase</keyword>
<comment type="catalytic activity">
    <reaction evidence="8">
        <text>L-threonyl-[protein] + ATP = O-phospho-L-threonyl-[protein] + ADP + H(+)</text>
        <dbReference type="Rhea" id="RHEA:46608"/>
        <dbReference type="Rhea" id="RHEA-COMP:11060"/>
        <dbReference type="Rhea" id="RHEA-COMP:11605"/>
        <dbReference type="ChEBI" id="CHEBI:15378"/>
        <dbReference type="ChEBI" id="CHEBI:30013"/>
        <dbReference type="ChEBI" id="CHEBI:30616"/>
        <dbReference type="ChEBI" id="CHEBI:61977"/>
        <dbReference type="ChEBI" id="CHEBI:456216"/>
        <dbReference type="EC" id="2.7.11.1"/>
    </reaction>
</comment>
<dbReference type="GO" id="GO:0005524">
    <property type="term" value="F:ATP binding"/>
    <property type="evidence" value="ECO:0007669"/>
    <property type="project" value="InterPro"/>
</dbReference>
<dbReference type="PROSITE" id="PS50011">
    <property type="entry name" value="PROTEIN_KINASE_DOM"/>
    <property type="match status" value="1"/>
</dbReference>
<feature type="domain" description="Protein kinase" evidence="11">
    <location>
        <begin position="135"/>
        <end position="490"/>
    </location>
</feature>
<evidence type="ECO:0000313" key="13">
    <source>
        <dbReference type="Proteomes" id="UP000541444"/>
    </source>
</evidence>
<evidence type="ECO:0000256" key="1">
    <source>
        <dbReference type="ARBA" id="ARBA00009493"/>
    </source>
</evidence>
<evidence type="ECO:0000256" key="3">
    <source>
        <dbReference type="ARBA" id="ARBA00022527"/>
    </source>
</evidence>
<dbReference type="Gene3D" id="1.10.510.10">
    <property type="entry name" value="Transferase(Phosphotransferase) domain 1"/>
    <property type="match status" value="1"/>
</dbReference>
<dbReference type="Pfam" id="PF00069">
    <property type="entry name" value="Pkinase"/>
    <property type="match status" value="1"/>
</dbReference>
<dbReference type="GO" id="GO:0003677">
    <property type="term" value="F:DNA binding"/>
    <property type="evidence" value="ECO:0007669"/>
    <property type="project" value="InterPro"/>
</dbReference>
<name>A0A7J7LWJ6_9MAGN</name>
<dbReference type="EMBL" id="JACGCM010001954">
    <property type="protein sequence ID" value="KAF6146900.1"/>
    <property type="molecule type" value="Genomic_DNA"/>
</dbReference>
<organism evidence="12 13">
    <name type="scientific">Kingdonia uniflora</name>
    <dbReference type="NCBI Taxonomy" id="39325"/>
    <lineage>
        <taxon>Eukaryota</taxon>
        <taxon>Viridiplantae</taxon>
        <taxon>Streptophyta</taxon>
        <taxon>Embryophyta</taxon>
        <taxon>Tracheophyta</taxon>
        <taxon>Spermatophyta</taxon>
        <taxon>Magnoliopsida</taxon>
        <taxon>Ranunculales</taxon>
        <taxon>Circaeasteraceae</taxon>
        <taxon>Kingdonia</taxon>
    </lineage>
</organism>
<keyword evidence="4" id="KW-0808">Transferase</keyword>
<comment type="catalytic activity">
    <reaction evidence="10">
        <text>L-seryl-[protein] + ATP = O-phospho-L-seryl-[protein] + ADP + H(+)</text>
        <dbReference type="Rhea" id="RHEA:17989"/>
        <dbReference type="Rhea" id="RHEA-COMP:9863"/>
        <dbReference type="Rhea" id="RHEA-COMP:11604"/>
        <dbReference type="ChEBI" id="CHEBI:15378"/>
        <dbReference type="ChEBI" id="CHEBI:29999"/>
        <dbReference type="ChEBI" id="CHEBI:30616"/>
        <dbReference type="ChEBI" id="CHEBI:83421"/>
        <dbReference type="ChEBI" id="CHEBI:456216"/>
        <dbReference type="EC" id="2.7.11.1"/>
    </reaction>
</comment>
<dbReference type="AlphaFoldDB" id="A0A7J7LWJ6"/>
<dbReference type="InterPro" id="IPR043502">
    <property type="entry name" value="DNA/RNA_pol_sf"/>
</dbReference>
<keyword evidence="7" id="KW-0804">Transcription</keyword>
<dbReference type="GO" id="GO:0006351">
    <property type="term" value="P:DNA-templated transcription"/>
    <property type="evidence" value="ECO:0007669"/>
    <property type="project" value="InterPro"/>
</dbReference>
<evidence type="ECO:0000256" key="2">
    <source>
        <dbReference type="ARBA" id="ARBA00022478"/>
    </source>
</evidence>
<evidence type="ECO:0000256" key="4">
    <source>
        <dbReference type="ARBA" id="ARBA00022679"/>
    </source>
</evidence>
<dbReference type="InterPro" id="IPR050588">
    <property type="entry name" value="WNK_Ser-Thr_kinase"/>
</dbReference>
<dbReference type="PROSITE" id="PS00489">
    <property type="entry name" value="RNA_POL_PHAGE_2"/>
    <property type="match status" value="1"/>
</dbReference>
<dbReference type="InterPro" id="IPR000719">
    <property type="entry name" value="Prot_kinase_dom"/>
</dbReference>
<evidence type="ECO:0000256" key="10">
    <source>
        <dbReference type="ARBA" id="ARBA00048679"/>
    </source>
</evidence>
<dbReference type="InterPro" id="IPR011009">
    <property type="entry name" value="Kinase-like_dom_sf"/>
</dbReference>
<reference evidence="12 13" key="1">
    <citation type="journal article" date="2020" name="IScience">
        <title>Genome Sequencing of the Endangered Kingdonia uniflora (Circaeasteraceae, Ranunculales) Reveals Potential Mechanisms of Evolutionary Specialization.</title>
        <authorList>
            <person name="Sun Y."/>
            <person name="Deng T."/>
            <person name="Zhang A."/>
            <person name="Moore M.J."/>
            <person name="Landis J.B."/>
            <person name="Lin N."/>
            <person name="Zhang H."/>
            <person name="Zhang X."/>
            <person name="Huang J."/>
            <person name="Zhang X."/>
            <person name="Sun H."/>
            <person name="Wang H."/>
        </authorList>
    </citation>
    <scope>NUCLEOTIDE SEQUENCE [LARGE SCALE GENOMIC DNA]</scope>
    <source>
        <strain evidence="12">TB1705</strain>
        <tissue evidence="12">Leaf</tissue>
    </source>
</reference>
<dbReference type="SUPFAM" id="SSF56672">
    <property type="entry name" value="DNA/RNA polymerases"/>
    <property type="match status" value="1"/>
</dbReference>
<dbReference type="GO" id="GO:0004674">
    <property type="term" value="F:protein serine/threonine kinase activity"/>
    <property type="evidence" value="ECO:0007669"/>
    <property type="project" value="UniProtKB-KW"/>
</dbReference>
<dbReference type="InterPro" id="IPR002092">
    <property type="entry name" value="DNA-dir_Rpol_phage-type"/>
</dbReference>
<sequence length="490" mass="56224">MIVPPIAWVSKNQSKYSRTLADIQGGYLKTLPRDVYNRFRLLTSRDYNHFYIELEDHKKVCAPLNSLQIQPFEINSWLLTFILENRSTLEEAGVLVDKRLAHVDEGKAPEILRSLYFKDLDIKVVSTCSDLLTKLAKKIQLASSDISLIDLAKDASKPFQFLAKVISSKRIDKGLTSKERDCDLLSILVTQDGPASAYQLRSLMLLNIDMGELTNLLPSSDNKIKDLYMFMKEGLKDYLRGKLDEDKYTMVESMLTRKLVKQLFMPLIYDILYYYTSLRIEANGYGLLFFAQLILAEMNEELKGLRCAISYSRKIVMHDLEKLLSFGVLLITISYSRGYLLDEEGFDFMKKPPILHRDLKYDYFFVNGYREIKIGDLGLATIMQKPTAQSVIGTPEFMTPELYEKEYNELITVKKIIIKNPQSKYLDVDHDPLAQVFGASSCWIPYLFICSLGIEDDSYSWIFLTFLDAYNGLKTPPILGSVIPYFCGCL</sequence>
<evidence type="ECO:0000256" key="6">
    <source>
        <dbReference type="ARBA" id="ARBA00022777"/>
    </source>
</evidence>
<accession>A0A7J7LWJ6</accession>
<evidence type="ECO:0000313" key="12">
    <source>
        <dbReference type="EMBL" id="KAF6146900.1"/>
    </source>
</evidence>
<evidence type="ECO:0000256" key="5">
    <source>
        <dbReference type="ARBA" id="ARBA00022695"/>
    </source>
</evidence>
<evidence type="ECO:0000256" key="9">
    <source>
        <dbReference type="ARBA" id="ARBA00048552"/>
    </source>
</evidence>
<keyword evidence="3" id="KW-0723">Serine/threonine-protein kinase</keyword>
<evidence type="ECO:0000256" key="8">
    <source>
        <dbReference type="ARBA" id="ARBA00047899"/>
    </source>
</evidence>